<sequence length="501" mass="55728">MTTNFLSDLVQYQRLFLMMIVLGVGGNLLIGFQVSVITYPSEHIKRFINATWVERYGSPLHQKTVSLLWSLVVSLYCVGGLFGCMWSGPLTMRYGKKRTFMINDLIIIAAALLIGFSRMAKSYEMILIGRFLYGITAGICLNVHGQYVGEVSPKKLRGFANTTSSVFFALGKALGQLMGLRELLGSQAFWPLLLALCGIAALVQLLLLPFFPESPPYLLIQKDDKEGCLQAMKDLWGEGHLQAEMDDLMKQKTAMKNSKSLSILEVMKEKSLRPSLCIVFLLTMSMQWSGLSAIYFYTFEVFRTAGVEDVLIPYVALGVGTCEFVSVILCSTIIDHIGRRILLWGGYGMMALVMAFLIITLSLQDKFPWMSYGSIILIFLFVFSYGLGPCGGVISVMVEIFNQSARSSAFVIVGTTSWMCLIVVGMGFPFVVEILGPLCFLIFLFVLIGIVIFVYIFVPETKGRSIADITEELGRIQFGKIFLLTASRKNLIRNPGLCTEL</sequence>
<reference evidence="1" key="1">
    <citation type="submission" date="2021-08" db="EMBL/GenBank/DDBJ databases">
        <title>The first chromosome-level gecko genome reveals the dynamic sex chromosomes of Neotropical dwarf geckos (Sphaerodactylidae: Sphaerodactylus).</title>
        <authorList>
            <person name="Pinto B.J."/>
            <person name="Keating S.E."/>
            <person name="Gamble T."/>
        </authorList>
    </citation>
    <scope>NUCLEOTIDE SEQUENCE</scope>
    <source>
        <strain evidence="1">TG3544</strain>
    </source>
</reference>
<protein>
    <submittedName>
        <fullName evidence="1">Uncharacterized protein</fullName>
    </submittedName>
</protein>
<comment type="caution">
    <text evidence="1">The sequence shown here is derived from an EMBL/GenBank/DDBJ whole genome shotgun (WGS) entry which is preliminary data.</text>
</comment>
<organism evidence="1 2">
    <name type="scientific">Sphaerodactylus townsendi</name>
    <dbReference type="NCBI Taxonomy" id="933632"/>
    <lineage>
        <taxon>Eukaryota</taxon>
        <taxon>Metazoa</taxon>
        <taxon>Chordata</taxon>
        <taxon>Craniata</taxon>
        <taxon>Vertebrata</taxon>
        <taxon>Euteleostomi</taxon>
        <taxon>Lepidosauria</taxon>
        <taxon>Squamata</taxon>
        <taxon>Bifurcata</taxon>
        <taxon>Gekkota</taxon>
        <taxon>Sphaerodactylidae</taxon>
        <taxon>Sphaerodactylus</taxon>
    </lineage>
</organism>
<dbReference type="EMBL" id="CM037626">
    <property type="protein sequence ID" value="KAH8012015.1"/>
    <property type="molecule type" value="Genomic_DNA"/>
</dbReference>
<evidence type="ECO:0000313" key="1">
    <source>
        <dbReference type="EMBL" id="KAH8012015.1"/>
    </source>
</evidence>
<name>A0ACB8FY50_9SAUR</name>
<keyword evidence="2" id="KW-1185">Reference proteome</keyword>
<accession>A0ACB8FY50</accession>
<proteinExistence type="predicted"/>
<dbReference type="Proteomes" id="UP000827872">
    <property type="component" value="Linkage Group LG13"/>
</dbReference>
<evidence type="ECO:0000313" key="2">
    <source>
        <dbReference type="Proteomes" id="UP000827872"/>
    </source>
</evidence>
<gene>
    <name evidence="1" type="ORF">K3G42_013593</name>
</gene>